<name>A0A1X9MHW6_9BACI</name>
<dbReference type="KEGG" id="bkw:BkAM31D_09725"/>
<evidence type="ECO:0000313" key="2">
    <source>
        <dbReference type="EMBL" id="ARK30112.1"/>
    </source>
</evidence>
<dbReference type="RefSeq" id="WP_066159867.1">
    <property type="nucleotide sequence ID" value="NZ_CP020814.1"/>
</dbReference>
<dbReference type="STRING" id="199441.BkAM31D_09725"/>
<sequence>MDSAYLHNSVFNIELKRRELEQRNLARSEVKRWFEDNYRVFSKKSAFTCLCCNKPVNMNLTKDEGRPFYFRRNDESECSYSENTKTYDKHVSKLEDKSKKDIGLTIFREKLEGELKPYNVEIERGYHYKKKLSFIPDFIIKFPNSEEHWAIDYFTAIDQGLTSGSYARHLSKRMKTYKEEGFKPFSFVDYSWLSFLEETNKGTLLTAETYVTSKTHEDYQWDTFLEQNMQGRLLDFFTKVTGATMREFNSRSIAYVDVFNRLCTIFRFIPIAQHDRNITFYKLSSSEIPLAQALAMNADHNHFVLSKENEDDRRNDFLNALFEKKQQFELEQQGLREEQGRTKAEEERVKQEEKKQRSRLRAEAAEMQMLRQRAEELEDEQVEREMQERARRAALRPIEEHPEYWNERSRRNSKYSNYTYQQNPSITTHEKTEDSIEKKKKEKVRDLLLSQPITGELYIDGDKKSWRIVILKWINENQSGDSLVVSLQKIISHMKSEGISFNQSDKLVKYTIKHFLEFYRKTIKTELKKMIELNIKE</sequence>
<evidence type="ECO:0000256" key="1">
    <source>
        <dbReference type="SAM" id="MobiDB-lite"/>
    </source>
</evidence>
<dbReference type="EMBL" id="CP020814">
    <property type="protein sequence ID" value="ARK30112.1"/>
    <property type="molecule type" value="Genomic_DNA"/>
</dbReference>
<organism evidence="2 3">
    <name type="scientific">Halalkalibacter krulwichiae</name>
    <dbReference type="NCBI Taxonomy" id="199441"/>
    <lineage>
        <taxon>Bacteria</taxon>
        <taxon>Bacillati</taxon>
        <taxon>Bacillota</taxon>
        <taxon>Bacilli</taxon>
        <taxon>Bacillales</taxon>
        <taxon>Bacillaceae</taxon>
        <taxon>Halalkalibacter</taxon>
    </lineage>
</organism>
<feature type="region of interest" description="Disordered" evidence="1">
    <location>
        <begin position="332"/>
        <end position="359"/>
    </location>
</feature>
<protein>
    <recommendedName>
        <fullName evidence="4">Competence protein CoiA-like family protein</fullName>
    </recommendedName>
</protein>
<keyword evidence="3" id="KW-1185">Reference proteome</keyword>
<gene>
    <name evidence="2" type="ORF">BkAM31D_09725</name>
</gene>
<accession>A0A1X9MHW6</accession>
<reference evidence="2 3" key="1">
    <citation type="submission" date="2017-04" db="EMBL/GenBank/DDBJ databases">
        <title>Bacillus krulwichiae AM31D Genome sequencing and assembly.</title>
        <authorList>
            <person name="Krulwich T.A."/>
            <person name="Anastor L."/>
            <person name="Ehrlich R."/>
            <person name="Ehrlich G.D."/>
            <person name="Janto B."/>
        </authorList>
    </citation>
    <scope>NUCLEOTIDE SEQUENCE [LARGE SCALE GENOMIC DNA]</scope>
    <source>
        <strain evidence="2 3">AM31D</strain>
    </source>
</reference>
<dbReference type="AlphaFoldDB" id="A0A1X9MHW6"/>
<dbReference type="Proteomes" id="UP000193006">
    <property type="component" value="Chromosome"/>
</dbReference>
<evidence type="ECO:0008006" key="4">
    <source>
        <dbReference type="Google" id="ProtNLM"/>
    </source>
</evidence>
<proteinExistence type="predicted"/>
<evidence type="ECO:0000313" key="3">
    <source>
        <dbReference type="Proteomes" id="UP000193006"/>
    </source>
</evidence>